<comment type="caution">
    <text evidence="6">Lacks conserved residue(s) required for the propagation of feature annotation.</text>
</comment>
<keyword evidence="4" id="KW-0804">Transcription</keyword>
<dbReference type="InterPro" id="IPR008967">
    <property type="entry name" value="p53-like_TF_DNA-bd_sf"/>
</dbReference>
<dbReference type="InterPro" id="IPR001699">
    <property type="entry name" value="TF_T-box"/>
</dbReference>
<feature type="compositionally biased region" description="Basic and acidic residues" evidence="7">
    <location>
        <begin position="167"/>
        <end position="177"/>
    </location>
</feature>
<dbReference type="SMART" id="SM00425">
    <property type="entry name" value="TBOX"/>
    <property type="match status" value="1"/>
</dbReference>
<dbReference type="EMBL" id="AP028914">
    <property type="protein sequence ID" value="BES95077.1"/>
    <property type="molecule type" value="Genomic_DNA"/>
</dbReference>
<organism evidence="9 10">
    <name type="scientific">Nesidiocoris tenuis</name>
    <dbReference type="NCBI Taxonomy" id="355587"/>
    <lineage>
        <taxon>Eukaryota</taxon>
        <taxon>Metazoa</taxon>
        <taxon>Ecdysozoa</taxon>
        <taxon>Arthropoda</taxon>
        <taxon>Hexapoda</taxon>
        <taxon>Insecta</taxon>
        <taxon>Pterygota</taxon>
        <taxon>Neoptera</taxon>
        <taxon>Paraneoptera</taxon>
        <taxon>Hemiptera</taxon>
        <taxon>Heteroptera</taxon>
        <taxon>Panheteroptera</taxon>
        <taxon>Cimicomorpha</taxon>
        <taxon>Miridae</taxon>
        <taxon>Dicyphina</taxon>
        <taxon>Nesidiocoris</taxon>
    </lineage>
</organism>
<reference evidence="9 10" key="1">
    <citation type="submission" date="2023-09" db="EMBL/GenBank/DDBJ databases">
        <title>Nesidiocoris tenuis whole genome shotgun sequence.</title>
        <authorList>
            <person name="Shibata T."/>
            <person name="Shimoda M."/>
            <person name="Kobayashi T."/>
            <person name="Uehara T."/>
        </authorList>
    </citation>
    <scope>NUCLEOTIDE SEQUENCE [LARGE SCALE GENOMIC DNA]</scope>
    <source>
        <strain evidence="9 10">Japan</strain>
    </source>
</reference>
<evidence type="ECO:0000256" key="2">
    <source>
        <dbReference type="ARBA" id="ARBA00023015"/>
    </source>
</evidence>
<dbReference type="Pfam" id="PF00907">
    <property type="entry name" value="T-box"/>
    <property type="match status" value="1"/>
</dbReference>
<evidence type="ECO:0000256" key="1">
    <source>
        <dbReference type="ARBA" id="ARBA00004123"/>
    </source>
</evidence>
<dbReference type="PROSITE" id="PS50252">
    <property type="entry name" value="TBOX_3"/>
    <property type="match status" value="1"/>
</dbReference>
<dbReference type="InterPro" id="IPR018186">
    <property type="entry name" value="TF_T-box_CS"/>
</dbReference>
<evidence type="ECO:0000259" key="8">
    <source>
        <dbReference type="PROSITE" id="PS50252"/>
    </source>
</evidence>
<sequence length="329" mass="36379">MFPALRVGLSGLDPDKRYFVLLETSLADCHRYKFTASEWTVVGGAEPQPHSSTRLYVHPDSPALGSAWMAQDVLFHRAKLTNNTLDRSGNLVLTSMHKYQPRIHVILASDILALHWSPTITVTFPETQFIAVTAYQNEKITKLKIDNNPFAKGFRESGMAHTKRKSKLPEDAERDTDVVLSPSKKLSHDDDDDVTDGRSSPTSRQSDESPRQIVPLQDDSGVSVGSVSPARQTSPSTSPLPSAAVPQRAEPGFPLAPHPRLSYAADMPPPPPPPFYPQALWPYSPLAFYPHALSFYMSPFAGFPAPAAPYFDLLPPQPHFLYDNSTLKH</sequence>
<name>A0ABN7AX76_9HEMI</name>
<evidence type="ECO:0000256" key="7">
    <source>
        <dbReference type="SAM" id="MobiDB-lite"/>
    </source>
</evidence>
<evidence type="ECO:0000256" key="4">
    <source>
        <dbReference type="ARBA" id="ARBA00023163"/>
    </source>
</evidence>
<dbReference type="PANTHER" id="PTHR11267:SF204">
    <property type="entry name" value="SPADETAIL"/>
    <property type="match status" value="1"/>
</dbReference>
<feature type="region of interest" description="Disordered" evidence="7">
    <location>
        <begin position="151"/>
        <end position="257"/>
    </location>
</feature>
<dbReference type="Gene3D" id="2.60.40.820">
    <property type="entry name" value="Transcription factor, T-box"/>
    <property type="match status" value="1"/>
</dbReference>
<dbReference type="PANTHER" id="PTHR11267">
    <property type="entry name" value="T-BOX PROTEIN-RELATED"/>
    <property type="match status" value="1"/>
</dbReference>
<evidence type="ECO:0000313" key="9">
    <source>
        <dbReference type="EMBL" id="BES95077.1"/>
    </source>
</evidence>
<dbReference type="InterPro" id="IPR036960">
    <property type="entry name" value="T-box_sf"/>
</dbReference>
<dbReference type="PRINTS" id="PR00937">
    <property type="entry name" value="TBOX"/>
</dbReference>
<proteinExistence type="predicted"/>
<dbReference type="InterPro" id="IPR046360">
    <property type="entry name" value="T-box_DNA-bd"/>
</dbReference>
<protein>
    <submittedName>
        <fullName evidence="9">Anterior Malpighian tubule development</fullName>
    </submittedName>
</protein>
<accession>A0ABN7AX76</accession>
<dbReference type="Proteomes" id="UP001307889">
    <property type="component" value="Chromosome 6"/>
</dbReference>
<comment type="subcellular location">
    <subcellularLocation>
        <location evidence="1 6">Nucleus</location>
    </subcellularLocation>
</comment>
<evidence type="ECO:0000256" key="6">
    <source>
        <dbReference type="PROSITE-ProRule" id="PRU00201"/>
    </source>
</evidence>
<evidence type="ECO:0000313" key="10">
    <source>
        <dbReference type="Proteomes" id="UP001307889"/>
    </source>
</evidence>
<feature type="domain" description="T-box" evidence="8">
    <location>
        <begin position="1"/>
        <end position="156"/>
    </location>
</feature>
<evidence type="ECO:0000256" key="3">
    <source>
        <dbReference type="ARBA" id="ARBA00023125"/>
    </source>
</evidence>
<gene>
    <name evidence="9" type="ORF">NTJ_07884</name>
</gene>
<evidence type="ECO:0000256" key="5">
    <source>
        <dbReference type="ARBA" id="ARBA00023242"/>
    </source>
</evidence>
<dbReference type="SUPFAM" id="SSF49417">
    <property type="entry name" value="p53-like transcription factors"/>
    <property type="match status" value="1"/>
</dbReference>
<keyword evidence="3 6" id="KW-0238">DNA-binding</keyword>
<keyword evidence="10" id="KW-1185">Reference proteome</keyword>
<keyword evidence="5 6" id="KW-0539">Nucleus</keyword>
<keyword evidence="2" id="KW-0805">Transcription regulation</keyword>
<dbReference type="PROSITE" id="PS01264">
    <property type="entry name" value="TBOX_2"/>
    <property type="match status" value="1"/>
</dbReference>
<feature type="compositionally biased region" description="Low complexity" evidence="7">
    <location>
        <begin position="220"/>
        <end position="246"/>
    </location>
</feature>